<dbReference type="InterPro" id="IPR008042">
    <property type="entry name" value="Retrotrans_Pao"/>
</dbReference>
<dbReference type="InterPro" id="IPR036397">
    <property type="entry name" value="RNaseH_sf"/>
</dbReference>
<feature type="domain" description="Integrase catalytic" evidence="1">
    <location>
        <begin position="1108"/>
        <end position="1296"/>
    </location>
</feature>
<dbReference type="PROSITE" id="PS50994">
    <property type="entry name" value="INTEGRASE"/>
    <property type="match status" value="1"/>
</dbReference>
<dbReference type="Gene3D" id="3.30.420.10">
    <property type="entry name" value="Ribonuclease H-like superfamily/Ribonuclease H"/>
    <property type="match status" value="1"/>
</dbReference>
<dbReference type="PANTHER" id="PTHR47331:SF6">
    <property type="entry name" value="DOUBLECORTIN DOMAIN-CONTAINING PROTEIN"/>
    <property type="match status" value="1"/>
</dbReference>
<dbReference type="InterPro" id="IPR001584">
    <property type="entry name" value="Integrase_cat-core"/>
</dbReference>
<dbReference type="CDD" id="cd01644">
    <property type="entry name" value="RT_pepA17"/>
    <property type="match status" value="1"/>
</dbReference>
<dbReference type="Pfam" id="PF05380">
    <property type="entry name" value="Peptidase_A17"/>
    <property type="match status" value="1"/>
</dbReference>
<dbReference type="InterPro" id="IPR012337">
    <property type="entry name" value="RNaseH-like_sf"/>
</dbReference>
<keyword evidence="3" id="KW-1185">Reference proteome</keyword>
<dbReference type="PANTHER" id="PTHR47331">
    <property type="entry name" value="PHD-TYPE DOMAIN-CONTAINING PROTEIN"/>
    <property type="match status" value="1"/>
</dbReference>
<evidence type="ECO:0000259" key="1">
    <source>
        <dbReference type="PROSITE" id="PS50994"/>
    </source>
</evidence>
<dbReference type="EMBL" id="JAYMGO010000016">
    <property type="protein sequence ID" value="KAL1259106.1"/>
    <property type="molecule type" value="Genomic_DNA"/>
</dbReference>
<protein>
    <recommendedName>
        <fullName evidence="1">Integrase catalytic domain-containing protein</fullName>
    </recommendedName>
</protein>
<evidence type="ECO:0000313" key="2">
    <source>
        <dbReference type="EMBL" id="KAL1259106.1"/>
    </source>
</evidence>
<reference evidence="2 3" key="1">
    <citation type="submission" date="2023-09" db="EMBL/GenBank/DDBJ databases">
        <authorList>
            <person name="Wang M."/>
        </authorList>
    </citation>
    <scope>NUCLEOTIDE SEQUENCE [LARGE SCALE GENOMIC DNA]</scope>
    <source>
        <strain evidence="2">GT-2023</strain>
        <tissue evidence="2">Liver</tissue>
    </source>
</reference>
<dbReference type="Proteomes" id="UP001558613">
    <property type="component" value="Unassembled WGS sequence"/>
</dbReference>
<dbReference type="SUPFAM" id="SSF56672">
    <property type="entry name" value="DNA/RNA polymerases"/>
    <property type="match status" value="1"/>
</dbReference>
<proteinExistence type="predicted"/>
<comment type="caution">
    <text evidence="2">The sequence shown here is derived from an EMBL/GenBank/DDBJ whole genome shotgun (WGS) entry which is preliminary data.</text>
</comment>
<name>A0ABR3M4D5_9TELE</name>
<evidence type="ECO:0000313" key="3">
    <source>
        <dbReference type="Proteomes" id="UP001558613"/>
    </source>
</evidence>
<sequence length="1420" mass="161362">MLVKQSLCKKQISHSLPSLPPVLKTQISNALSTANLTLYKARNCNATVQCSECRSDKHPSALHPGKAPWLAKPSLSSELHDGEEEEISHTEVSPKCTEVCSVALKGKSCSKICLVKVYPDGHPSKYRRMYAMLDDQSNRSLVRSEFFDMFNIQGPTVPFTLKTCSGVTETAGRRAVGYTIEPVDGTLSLFLPTLLECNMIPGNKDEIPTPAVAAFHRHLRSIAHEMPSIDENAEILLLIGRDLLRVHKVHRQVTGPLDAAFAQKLDLGWVIIGDVCLGKAHWPQVTSMKTYILENGRPSNFPPCESYVSVKEKYTSPLHHLSLENSQYNLKDAYKEDIGQSVFCQSVNDNKLAPSVEDIKFLRTMEDEFFQDSTNSWVAPLPFRKPRQYLPNNRFYAMSRFKSLSRTLEKRPEMKAHFMEFMQKILDSHHAEIAPPVQEGKEYWYLPFFGVYHPQKHNQIRVVFDSSAKFDGVLLNDVLLTGPDINNSLLGVLLRFRKESVAITADIQQMFHCFLVREDCRDVLRFVWYKDNDPEKEVIDYRMRVHVFGNSPSPAVAIYGLRKVAQEGKDEFGTDVHHFVERDFYMDDALKSFPTVDEAIDILSRTQRMLAASNLKLHKVASNKAEVLEAFPVEDRAKDLQNLNLFVDDLPDQRSLGVKWSIMTDVLTFHIPKTERPYTRRGVLSIVNSLFDPLGFLAPITIQGRLLLREMMGQGSDWDSSLPESFKGRWMDWQNSLHNLADIRVPRTYSTMSLSEAQSVDLCVFSDASVKTISAVAYLRVESKDGLREVGFVLGKSRLAPSPDLTIPRLELCAAVMAVEIAEVISEEIEMEFNSISFYTDSKVVLGYIHNQSRRFNIYVNNRVQRIKQFTKPEQWHYVPSDENPADHGSRSVSASKLLSTTWLTGPPFLHGKQPQAPEEQISFELFQPDDDKEIRPEVNTLSTSVSENSLRSNRWERFSRWKSAVKAVARLSHIAYCFTHPTEVGECAANRNISRQSSLVKLNPIIGSDGLLRVGGRIHRAEFDVKEKNPVIIPGGEHISTLLIRHYHERVQHQGRHFTEGAVRAGGLWIVGGRRLISKVLYQCVTCRRLRGKVKEQQMSDLPAERLQIDPPFSYAGMDMFGPWEVSVRRTRGGHASSKRWAVLFTCLCTRAVHIEVVEEMSSSSFINALRRFFSLRGPAKQLRSDCGTNFIGACNEMGISVPGRDSVQEFLQDQKCTWIFNPPHSSHMGGVWERMIGVARRILDSMLLQAGRVRLTHEVLTTLMAEVTAIMNAQPLIPVSSDPENPYILTLSMLLTQKTDSHFSPLSDINEGNMFKSQWKRVQALAEEFWYRWRKEYLSTLQCRKKWPQKEFDIKEGDVVLLKENQAKRNEWPIGIIVKAVPSEDGMIRKAEVKVVKQGVTKIYYRPISELVFLMSPI</sequence>
<dbReference type="InterPro" id="IPR040676">
    <property type="entry name" value="DUF5641"/>
</dbReference>
<dbReference type="SUPFAM" id="SSF53098">
    <property type="entry name" value="Ribonuclease H-like"/>
    <property type="match status" value="1"/>
</dbReference>
<dbReference type="InterPro" id="IPR043502">
    <property type="entry name" value="DNA/RNA_pol_sf"/>
</dbReference>
<dbReference type="Pfam" id="PF18701">
    <property type="entry name" value="DUF5641"/>
    <property type="match status" value="1"/>
</dbReference>
<organism evidence="2 3">
    <name type="scientific">Cirrhinus molitorella</name>
    <name type="common">mud carp</name>
    <dbReference type="NCBI Taxonomy" id="172907"/>
    <lineage>
        <taxon>Eukaryota</taxon>
        <taxon>Metazoa</taxon>
        <taxon>Chordata</taxon>
        <taxon>Craniata</taxon>
        <taxon>Vertebrata</taxon>
        <taxon>Euteleostomi</taxon>
        <taxon>Actinopterygii</taxon>
        <taxon>Neopterygii</taxon>
        <taxon>Teleostei</taxon>
        <taxon>Ostariophysi</taxon>
        <taxon>Cypriniformes</taxon>
        <taxon>Cyprinidae</taxon>
        <taxon>Labeoninae</taxon>
        <taxon>Labeonini</taxon>
        <taxon>Cirrhinus</taxon>
    </lineage>
</organism>
<gene>
    <name evidence="2" type="ORF">QQF64_009683</name>
</gene>
<accession>A0ABR3M4D5</accession>